<dbReference type="InterPro" id="IPR035940">
    <property type="entry name" value="CAP_sf"/>
</dbReference>
<reference evidence="3 4" key="1">
    <citation type="journal article" date="2016" name="Nat. Commun.">
        <title>Thousands of microbial genomes shed light on interconnected biogeochemical processes in an aquifer system.</title>
        <authorList>
            <person name="Anantharaman K."/>
            <person name="Brown C.T."/>
            <person name="Hug L.A."/>
            <person name="Sharon I."/>
            <person name="Castelle C.J."/>
            <person name="Probst A.J."/>
            <person name="Thomas B.C."/>
            <person name="Singh A."/>
            <person name="Wilkins M.J."/>
            <person name="Karaoz U."/>
            <person name="Brodie E.L."/>
            <person name="Williams K.H."/>
            <person name="Hubbard S.S."/>
            <person name="Banfield J.F."/>
        </authorList>
    </citation>
    <scope>NUCLEOTIDE SEQUENCE [LARGE SCALE GENOMIC DNA]</scope>
</reference>
<dbReference type="CDD" id="cd05379">
    <property type="entry name" value="CAP_bacterial"/>
    <property type="match status" value="1"/>
</dbReference>
<dbReference type="InterPro" id="IPR014044">
    <property type="entry name" value="CAP_dom"/>
</dbReference>
<dbReference type="EMBL" id="MHUZ01000024">
    <property type="protein sequence ID" value="OHA85426.1"/>
    <property type="molecule type" value="Genomic_DNA"/>
</dbReference>
<evidence type="ECO:0000313" key="3">
    <source>
        <dbReference type="EMBL" id="OHA85426.1"/>
    </source>
</evidence>
<dbReference type="PANTHER" id="PTHR31157">
    <property type="entry name" value="SCP DOMAIN-CONTAINING PROTEIN"/>
    <property type="match status" value="1"/>
</dbReference>
<name>A0A1G2SK66_9BACT</name>
<dbReference type="Gene3D" id="3.40.33.10">
    <property type="entry name" value="CAP"/>
    <property type="match status" value="1"/>
</dbReference>
<dbReference type="SUPFAM" id="SSF55797">
    <property type="entry name" value="PR-1-like"/>
    <property type="match status" value="1"/>
</dbReference>
<evidence type="ECO:0000256" key="1">
    <source>
        <dbReference type="SAM" id="MobiDB-lite"/>
    </source>
</evidence>
<proteinExistence type="predicted"/>
<sequence>MIRNSIGLAVLIFVIYAAFTMPLCVGVPCVETARDTIARWQDKEDPGAPIVPESEENTSGTMTPPAISSPATQNGPAVAVPGATQAKGNTPGGLTVFKNLVSRESILTATGIIGSTNVERAKEGLAPLQENVALRVAASAKVDDMFARQYFAHESPTGAGPSDLADRAGYAYITVGENLALGNFENDQVVVTAWMNSPGHRANIMKQGFQEIGVSAKKGMYEGREVWIAVQEFGTPRSSCPSINENLGSLIDVSNRQLETAERDLLVRKQEIEALSPRDPTYEQKVNEYNAVVADYNALIKKTRELIEKYNAEVRAFNACLAQYS</sequence>
<organism evidence="3 4">
    <name type="scientific">Candidatus Yonathbacteria bacterium RIFOXYD1_FULL_52_36</name>
    <dbReference type="NCBI Taxonomy" id="1802730"/>
    <lineage>
        <taxon>Bacteria</taxon>
        <taxon>Candidatus Yonathiibacteriota</taxon>
    </lineage>
</organism>
<evidence type="ECO:0000313" key="4">
    <source>
        <dbReference type="Proteomes" id="UP000178168"/>
    </source>
</evidence>
<evidence type="ECO:0000259" key="2">
    <source>
        <dbReference type="Pfam" id="PF00188"/>
    </source>
</evidence>
<dbReference type="PANTHER" id="PTHR31157:SF1">
    <property type="entry name" value="SCP DOMAIN-CONTAINING PROTEIN"/>
    <property type="match status" value="1"/>
</dbReference>
<dbReference type="AlphaFoldDB" id="A0A1G2SK66"/>
<dbReference type="Pfam" id="PF00188">
    <property type="entry name" value="CAP"/>
    <property type="match status" value="1"/>
</dbReference>
<dbReference type="STRING" id="1802730.A2591_03035"/>
<protein>
    <recommendedName>
        <fullName evidence="2">SCP domain-containing protein</fullName>
    </recommendedName>
</protein>
<feature type="domain" description="SCP" evidence="2">
    <location>
        <begin position="116"/>
        <end position="227"/>
    </location>
</feature>
<feature type="region of interest" description="Disordered" evidence="1">
    <location>
        <begin position="42"/>
        <end position="75"/>
    </location>
</feature>
<comment type="caution">
    <text evidence="3">The sequence shown here is derived from an EMBL/GenBank/DDBJ whole genome shotgun (WGS) entry which is preliminary data.</text>
</comment>
<dbReference type="Proteomes" id="UP000178168">
    <property type="component" value="Unassembled WGS sequence"/>
</dbReference>
<gene>
    <name evidence="3" type="ORF">A2591_03035</name>
</gene>
<accession>A0A1G2SK66</accession>